<evidence type="ECO:0000313" key="7">
    <source>
        <dbReference type="EMBL" id="KAL0152125.1"/>
    </source>
</evidence>
<dbReference type="PANTHER" id="PTHR19367:SF18">
    <property type="entry name" value="T CELL RECEPTOR ALPHA VARIABLE 16"/>
    <property type="match status" value="1"/>
</dbReference>
<organism evidence="7 8">
    <name type="scientific">Cirrhinus mrigala</name>
    <name type="common">Mrigala</name>
    <dbReference type="NCBI Taxonomy" id="683832"/>
    <lineage>
        <taxon>Eukaryota</taxon>
        <taxon>Metazoa</taxon>
        <taxon>Chordata</taxon>
        <taxon>Craniata</taxon>
        <taxon>Vertebrata</taxon>
        <taxon>Euteleostomi</taxon>
        <taxon>Actinopterygii</taxon>
        <taxon>Neopterygii</taxon>
        <taxon>Teleostei</taxon>
        <taxon>Ostariophysi</taxon>
        <taxon>Cypriniformes</taxon>
        <taxon>Cyprinidae</taxon>
        <taxon>Labeoninae</taxon>
        <taxon>Labeonini</taxon>
        <taxon>Cirrhinus</taxon>
    </lineage>
</organism>
<feature type="domain" description="Ig-like" evidence="6">
    <location>
        <begin position="32"/>
        <end position="131"/>
    </location>
</feature>
<dbReference type="GO" id="GO:0042101">
    <property type="term" value="C:T cell receptor complex"/>
    <property type="evidence" value="ECO:0007669"/>
    <property type="project" value="UniProtKB-KW"/>
</dbReference>
<proteinExistence type="predicted"/>
<dbReference type="SMART" id="SM00409">
    <property type="entry name" value="IG"/>
    <property type="match status" value="1"/>
</dbReference>
<evidence type="ECO:0000313" key="8">
    <source>
        <dbReference type="Proteomes" id="UP001529510"/>
    </source>
</evidence>
<dbReference type="GO" id="GO:0002250">
    <property type="term" value="P:adaptive immune response"/>
    <property type="evidence" value="ECO:0007669"/>
    <property type="project" value="UniProtKB-KW"/>
</dbReference>
<dbReference type="InterPro" id="IPR013783">
    <property type="entry name" value="Ig-like_fold"/>
</dbReference>
<dbReference type="EMBL" id="JAMKFB020000190">
    <property type="protein sequence ID" value="KAL0152125.1"/>
    <property type="molecule type" value="Genomic_DNA"/>
</dbReference>
<keyword evidence="1" id="KW-0732">Signal</keyword>
<evidence type="ECO:0000256" key="2">
    <source>
        <dbReference type="ARBA" id="ARBA00023130"/>
    </source>
</evidence>
<evidence type="ECO:0000256" key="4">
    <source>
        <dbReference type="ARBA" id="ARBA00023319"/>
    </source>
</evidence>
<reference evidence="7 8" key="1">
    <citation type="submission" date="2024-05" db="EMBL/GenBank/DDBJ databases">
        <title>Genome sequencing and assembly of Indian major carp, Cirrhinus mrigala (Hamilton, 1822).</title>
        <authorList>
            <person name="Mohindra V."/>
            <person name="Chowdhury L.M."/>
            <person name="Lal K."/>
            <person name="Jena J.K."/>
        </authorList>
    </citation>
    <scope>NUCLEOTIDE SEQUENCE [LARGE SCALE GENOMIC DNA]</scope>
    <source>
        <strain evidence="7">CM1030</strain>
        <tissue evidence="7">Blood</tissue>
    </source>
</reference>
<dbReference type="InterPro" id="IPR051287">
    <property type="entry name" value="TCR_variable_region"/>
</dbReference>
<dbReference type="AlphaFoldDB" id="A0ABD0MRA6"/>
<dbReference type="InterPro" id="IPR013106">
    <property type="entry name" value="Ig_V-set"/>
</dbReference>
<dbReference type="Proteomes" id="UP001529510">
    <property type="component" value="Unassembled WGS sequence"/>
</dbReference>
<dbReference type="InterPro" id="IPR036179">
    <property type="entry name" value="Ig-like_dom_sf"/>
</dbReference>
<comment type="caution">
    <text evidence="7">The sequence shown here is derived from an EMBL/GenBank/DDBJ whole genome shotgun (WGS) entry which is preliminary data.</text>
</comment>
<dbReference type="SMART" id="SM00406">
    <property type="entry name" value="IGv"/>
    <property type="match status" value="1"/>
</dbReference>
<dbReference type="Pfam" id="PF07686">
    <property type="entry name" value="V-set"/>
    <property type="match status" value="1"/>
</dbReference>
<evidence type="ECO:0000259" key="6">
    <source>
        <dbReference type="PROSITE" id="PS50835"/>
    </source>
</evidence>
<dbReference type="InterPro" id="IPR003599">
    <property type="entry name" value="Ig_sub"/>
</dbReference>
<accession>A0ABD0MRA6</accession>
<dbReference type="SUPFAM" id="SSF48726">
    <property type="entry name" value="Immunoglobulin"/>
    <property type="match status" value="1"/>
</dbReference>
<dbReference type="PANTHER" id="PTHR19367">
    <property type="entry name" value="T-CELL RECEPTOR ALPHA CHAIN V REGION"/>
    <property type="match status" value="1"/>
</dbReference>
<keyword evidence="3" id="KW-0675">Receptor</keyword>
<keyword evidence="8" id="KW-1185">Reference proteome</keyword>
<dbReference type="Gene3D" id="2.60.40.10">
    <property type="entry name" value="Immunoglobulins"/>
    <property type="match status" value="1"/>
</dbReference>
<evidence type="ECO:0000256" key="1">
    <source>
        <dbReference type="ARBA" id="ARBA00022729"/>
    </source>
</evidence>
<gene>
    <name evidence="7" type="ORF">M9458_052556</name>
</gene>
<sequence>MDRHSFILFYASAAAVFGNVINANKNGVVYEEGSNITLSCSQSPGATDYVYWYRHYERSKPEFLVLTYASADKAKVSDVDPRFSVKAEKRDQIHVDLEISSAAVSDSALYYCALRPTVTGNTSALYKKPVTMKDKRETQRQRKRQ</sequence>
<name>A0ABD0MRA6_CIRMR</name>
<keyword evidence="5" id="KW-1279">T cell receptor</keyword>
<keyword evidence="4" id="KW-0393">Immunoglobulin domain</keyword>
<keyword evidence="2" id="KW-1064">Adaptive immunity</keyword>
<dbReference type="PROSITE" id="PS50835">
    <property type="entry name" value="IG_LIKE"/>
    <property type="match status" value="1"/>
</dbReference>
<keyword evidence="5" id="KW-0391">Immunity</keyword>
<evidence type="ECO:0000256" key="3">
    <source>
        <dbReference type="ARBA" id="ARBA00023170"/>
    </source>
</evidence>
<protein>
    <recommendedName>
        <fullName evidence="6">Ig-like domain-containing protein</fullName>
    </recommendedName>
</protein>
<dbReference type="InterPro" id="IPR007110">
    <property type="entry name" value="Ig-like_dom"/>
</dbReference>
<evidence type="ECO:0000256" key="5">
    <source>
        <dbReference type="ARBA" id="ARBA00043266"/>
    </source>
</evidence>